<evidence type="ECO:0000313" key="2">
    <source>
        <dbReference type="EMBL" id="KAF5843319.1"/>
    </source>
</evidence>
<dbReference type="Pfam" id="PF05193">
    <property type="entry name" value="Peptidase_M16_C"/>
    <property type="match status" value="1"/>
</dbReference>
<dbReference type="InterPro" id="IPR055130">
    <property type="entry name" value="PreP_C"/>
</dbReference>
<comment type="caution">
    <text evidence="2">The sequence shown here is derived from an EMBL/GenBank/DDBJ whole genome shotgun (WGS) entry which is preliminary data.</text>
</comment>
<dbReference type="PANTHER" id="PTHR43016">
    <property type="entry name" value="PRESEQUENCE PROTEASE"/>
    <property type="match status" value="1"/>
</dbReference>
<keyword evidence="3" id="KW-1185">Reference proteome</keyword>
<dbReference type="Pfam" id="PF22516">
    <property type="entry name" value="PreP_C"/>
    <property type="match status" value="1"/>
</dbReference>
<accession>A0ABQ7H8Y9</accession>
<dbReference type="Pfam" id="PF08367">
    <property type="entry name" value="M16C_assoc"/>
    <property type="match status" value="1"/>
</dbReference>
<organism evidence="2 3">
    <name type="scientific">Dunaliella salina</name>
    <name type="common">Green alga</name>
    <name type="synonym">Protococcus salinus</name>
    <dbReference type="NCBI Taxonomy" id="3046"/>
    <lineage>
        <taxon>Eukaryota</taxon>
        <taxon>Viridiplantae</taxon>
        <taxon>Chlorophyta</taxon>
        <taxon>core chlorophytes</taxon>
        <taxon>Chlorophyceae</taxon>
        <taxon>CS clade</taxon>
        <taxon>Chlamydomonadales</taxon>
        <taxon>Dunaliellaceae</taxon>
        <taxon>Dunaliella</taxon>
    </lineage>
</organism>
<dbReference type="SMART" id="SM01264">
    <property type="entry name" value="M16C_associated"/>
    <property type="match status" value="1"/>
</dbReference>
<evidence type="ECO:0000259" key="1">
    <source>
        <dbReference type="SMART" id="SM01264"/>
    </source>
</evidence>
<dbReference type="InterPro" id="IPR013578">
    <property type="entry name" value="Peptidase_M16C_assoc"/>
</dbReference>
<name>A0ABQ7H8Y9_DUNSA</name>
<sequence length="957" mass="104645">MALRMHGALSGIGTSSGQRAAALRHLPSAIPCTRGASSFAAVSSSSNHSLLRQSLKPCFATGMLPPMGSSSATLWRGVCFAAAAEAPPAVPPAPASAVKEAYGFELQRQQWIKEYDSHMLIYKHKKTGAEVISVVNDDENKTFGVVFRTPEPFVELMKGSLNTFLNAFTYPDRTCYPVASTNKQDFYNLVDVYLDAVFHPRCINDPKVFEQEGWHYELDSPQDELSFKGVVFNEMKGVYSSPDSVFYRAVQQALFPHNTYGHDSGGDPTQIPSLTFNHFQRKEVSSAVATQPLLPEPRRVTEYYAAGEEAAESGAGEKGQAYVAVNWVMEDKEIDVETELALGFLDYLMLGTNASPLRKALNDSGLGSALLGGGMDDELKQPIFSLGLKGMDAANTEKLENLILSKLEELEKSGFSSSAVEAAINTIEFSLRENNTGSFPRGLSLMLRAMNAWIYDRDPLVPLQWEDALASFKARLASGEDVFGPLIRKYLLDNKHRVTVVLLPDPTLGAKVEGEEKAKLEAKMKSMQPQDVEEVVANTHELKRRQETPDAPEALSCVPALKLSDIPKTVTKVPTEKESFVELVETIGRKTGGFSVFPFTSPIRNKPDEPLAKIMVRGKAMADKSGDLVGLVRDVLLSARLDDQARFKQMVEETKASLETMVIAGGHSFAMKRLNAQMGMAGWMSEQMGGLSYLEFMRNLSKRVDSEWDSVKADLHTIRAALLSRTGTLVNLTGDAGSLEKVSPAVDDFLSSLPEKPVAGAPWGASASGLLFPKKNEALTVPTQVNYVGKVANLYQDGGYSLSGSSYVVRVVGGAYGGFCSFDPHSGNFAYLSYRDPNLLETLEAYDGSPNYLKTLELTQEELTKAIIGTIGDVDAYQLPDAKGYSAMGRYLLGISDEERQERRDQILSTSPKDFKEFGEVLECVNRAGRVAAVTSAEKAKAVNEQIPSFWELKKVL</sequence>
<dbReference type="InterPro" id="IPR011249">
    <property type="entry name" value="Metalloenz_LuxS/M16"/>
</dbReference>
<dbReference type="Proteomes" id="UP000815325">
    <property type="component" value="Unassembled WGS sequence"/>
</dbReference>
<proteinExistence type="predicted"/>
<feature type="domain" description="Peptidase M16C associated" evidence="1">
    <location>
        <begin position="502"/>
        <end position="700"/>
    </location>
</feature>
<evidence type="ECO:0000313" key="3">
    <source>
        <dbReference type="Proteomes" id="UP000815325"/>
    </source>
</evidence>
<reference evidence="2" key="1">
    <citation type="submission" date="2017-08" db="EMBL/GenBank/DDBJ databases">
        <authorList>
            <person name="Polle J.E."/>
            <person name="Barry K."/>
            <person name="Cushman J."/>
            <person name="Schmutz J."/>
            <person name="Tran D."/>
            <person name="Hathwaick L.T."/>
            <person name="Yim W.C."/>
            <person name="Jenkins J."/>
            <person name="Mckie-Krisberg Z.M."/>
            <person name="Prochnik S."/>
            <person name="Lindquist E."/>
            <person name="Dockter R.B."/>
            <person name="Adam C."/>
            <person name="Molina H."/>
            <person name="Bunkerborg J."/>
            <person name="Jin E."/>
            <person name="Buchheim M."/>
            <person name="Magnuson J."/>
        </authorList>
    </citation>
    <scope>NUCLEOTIDE SEQUENCE</scope>
    <source>
        <strain evidence="2">CCAP 19/18</strain>
    </source>
</reference>
<dbReference type="Gene3D" id="3.30.830.10">
    <property type="entry name" value="Metalloenzyme, LuxS/M16 peptidase-like"/>
    <property type="match status" value="4"/>
</dbReference>
<dbReference type="PANTHER" id="PTHR43016:SF13">
    <property type="entry name" value="PRESEQUENCE PROTEASE, MITOCHONDRIAL"/>
    <property type="match status" value="1"/>
</dbReference>
<protein>
    <submittedName>
        <fullName evidence="2">Metalloenzyme, LuxS/M16 peptidase-like protein</fullName>
    </submittedName>
</protein>
<dbReference type="InterPro" id="IPR007863">
    <property type="entry name" value="Peptidase_M16_C"/>
</dbReference>
<dbReference type="EMBL" id="MU069444">
    <property type="protein sequence ID" value="KAF5843319.1"/>
    <property type="molecule type" value="Genomic_DNA"/>
</dbReference>
<dbReference type="SUPFAM" id="SSF63411">
    <property type="entry name" value="LuxS/MPP-like metallohydrolase"/>
    <property type="match status" value="4"/>
</dbReference>
<gene>
    <name evidence="2" type="ORF">DUNSADRAFT_17897</name>
</gene>